<evidence type="ECO:0000256" key="2">
    <source>
        <dbReference type="ARBA" id="ARBA00022723"/>
    </source>
</evidence>
<evidence type="ECO:0000259" key="6">
    <source>
        <dbReference type="PROSITE" id="PS51007"/>
    </source>
</evidence>
<organism evidence="7 8">
    <name type="scientific">Pukyongiella litopenaei</name>
    <dbReference type="NCBI Taxonomy" id="2605946"/>
    <lineage>
        <taxon>Bacteria</taxon>
        <taxon>Pseudomonadati</taxon>
        <taxon>Pseudomonadota</taxon>
        <taxon>Alphaproteobacteria</taxon>
        <taxon>Rhodobacterales</taxon>
        <taxon>Paracoccaceae</taxon>
        <taxon>Pukyongiella</taxon>
    </lineage>
</organism>
<dbReference type="GO" id="GO:0009055">
    <property type="term" value="F:electron transfer activity"/>
    <property type="evidence" value="ECO:0007669"/>
    <property type="project" value="InterPro"/>
</dbReference>
<feature type="domain" description="Cytochrome c" evidence="6">
    <location>
        <begin position="20"/>
        <end position="127"/>
    </location>
</feature>
<evidence type="ECO:0000313" key="7">
    <source>
        <dbReference type="EMBL" id="AVO39867.1"/>
    </source>
</evidence>
<accession>A0A2S0MVP1</accession>
<evidence type="ECO:0000256" key="4">
    <source>
        <dbReference type="PROSITE-ProRule" id="PRU00433"/>
    </source>
</evidence>
<dbReference type="Gene3D" id="1.10.760.10">
    <property type="entry name" value="Cytochrome c-like domain"/>
    <property type="match status" value="1"/>
</dbReference>
<keyword evidence="5" id="KW-0732">Signal</keyword>
<evidence type="ECO:0000256" key="5">
    <source>
        <dbReference type="SAM" id="SignalP"/>
    </source>
</evidence>
<feature type="signal peptide" evidence="5">
    <location>
        <begin position="1"/>
        <end position="15"/>
    </location>
</feature>
<dbReference type="Proteomes" id="UP000237655">
    <property type="component" value="Chromosome"/>
</dbReference>
<keyword evidence="1 4" id="KW-0349">Heme</keyword>
<proteinExistence type="predicted"/>
<keyword evidence="8" id="KW-1185">Reference proteome</keyword>
<dbReference type="GO" id="GO:0046872">
    <property type="term" value="F:metal ion binding"/>
    <property type="evidence" value="ECO:0007669"/>
    <property type="project" value="UniProtKB-KW"/>
</dbReference>
<sequence length="129" mass="13105">MFAALPALAIAAACAVDGMPDATEGAQLFASNCTGCHGSDAGGGVVLADGRKTPDLTTIAARNGGRFPRAAVLSQIDGYGQDRTGLAEMPEYGSLLEGELVPVDVDGTLTPTPRPLAALLAYLESIQTE</sequence>
<reference evidence="8" key="1">
    <citation type="submission" date="2018-03" db="EMBL/GenBank/DDBJ databases">
        <title>Genomic analysis of the strain SH-1 isolated from shrimp intestine.</title>
        <authorList>
            <person name="Kim Y.-S."/>
            <person name="Kim S.-E."/>
            <person name="Kim K.-H."/>
        </authorList>
    </citation>
    <scope>NUCLEOTIDE SEQUENCE [LARGE SCALE GENOMIC DNA]</scope>
    <source>
        <strain evidence="8">SH-1</strain>
    </source>
</reference>
<evidence type="ECO:0000256" key="3">
    <source>
        <dbReference type="ARBA" id="ARBA00023004"/>
    </source>
</evidence>
<dbReference type="GO" id="GO:0020037">
    <property type="term" value="F:heme binding"/>
    <property type="evidence" value="ECO:0007669"/>
    <property type="project" value="InterPro"/>
</dbReference>
<dbReference type="KEGG" id="thas:C6Y53_17195"/>
<dbReference type="InterPro" id="IPR009056">
    <property type="entry name" value="Cyt_c-like_dom"/>
</dbReference>
<name>A0A2S0MVP1_9RHOB</name>
<gene>
    <name evidence="7" type="ORF">C6Y53_17195</name>
</gene>
<evidence type="ECO:0000256" key="1">
    <source>
        <dbReference type="ARBA" id="ARBA00022617"/>
    </source>
</evidence>
<dbReference type="InterPro" id="IPR036909">
    <property type="entry name" value="Cyt_c-like_dom_sf"/>
</dbReference>
<dbReference type="Pfam" id="PF00034">
    <property type="entry name" value="Cytochrom_C"/>
    <property type="match status" value="1"/>
</dbReference>
<protein>
    <submittedName>
        <fullName evidence="7">Cytochrome c</fullName>
    </submittedName>
</protein>
<evidence type="ECO:0000313" key="8">
    <source>
        <dbReference type="Proteomes" id="UP000237655"/>
    </source>
</evidence>
<keyword evidence="2 4" id="KW-0479">Metal-binding</keyword>
<dbReference type="PROSITE" id="PS51007">
    <property type="entry name" value="CYTC"/>
    <property type="match status" value="1"/>
</dbReference>
<dbReference type="EMBL" id="CP027665">
    <property type="protein sequence ID" value="AVO39867.1"/>
    <property type="molecule type" value="Genomic_DNA"/>
</dbReference>
<keyword evidence="3 4" id="KW-0408">Iron</keyword>
<dbReference type="SUPFAM" id="SSF46626">
    <property type="entry name" value="Cytochrome c"/>
    <property type="match status" value="1"/>
</dbReference>
<dbReference type="AlphaFoldDB" id="A0A2S0MVP1"/>
<feature type="chain" id="PRO_5015583390" evidence="5">
    <location>
        <begin position="16"/>
        <end position="129"/>
    </location>
</feature>